<evidence type="ECO:0000313" key="2">
    <source>
        <dbReference type="Proteomes" id="UP000189703"/>
    </source>
</evidence>
<evidence type="ECO:0000313" key="3">
    <source>
        <dbReference type="RefSeq" id="XP_019056089.1"/>
    </source>
</evidence>
<accession>A0A1U8QBC8</accession>
<sequence length="282" mass="31168">MASSSNAGRSMEMDIVEEQLQVPVVCIGHFTIPLSADGVPSLNVPQIMAPLSVPLPFSVGTTFTEPSIVPSTTGQSQFDNLVQSMRAMKAQMHQFQQFKLYQQQNHRRQPQGSTSSSSSGESGSSSFAWSAVSGDGPFMVMLSRLSPENFFWTNHRQSLNLERYEFEPYSTWRERRERERAVTLTPLPRTLNHEVEQASPVVAVRVGLGAELSGKSMHRLSLRSGSLKGRCRTEALRQVRLNQSPASPKAPPRGRTVREATDQVLAVAAKGRTRWSKAILTG</sequence>
<proteinExistence type="predicted"/>
<evidence type="ECO:0000256" key="1">
    <source>
        <dbReference type="SAM" id="MobiDB-lite"/>
    </source>
</evidence>
<dbReference type="KEGG" id="nnu:109115915"/>
<dbReference type="InParanoid" id="A0A1U8QBC8"/>
<gene>
    <name evidence="3" type="primary">LOC109115915</name>
</gene>
<feature type="compositionally biased region" description="Low complexity" evidence="1">
    <location>
        <begin position="112"/>
        <end position="126"/>
    </location>
</feature>
<keyword evidence="2" id="KW-1185">Reference proteome</keyword>
<dbReference type="GeneID" id="109115915"/>
<protein>
    <submittedName>
        <fullName evidence="3">Uncharacterized protein LOC109115915</fullName>
    </submittedName>
</protein>
<organism evidence="2 3">
    <name type="scientific">Nelumbo nucifera</name>
    <name type="common">Sacred lotus</name>
    <dbReference type="NCBI Taxonomy" id="4432"/>
    <lineage>
        <taxon>Eukaryota</taxon>
        <taxon>Viridiplantae</taxon>
        <taxon>Streptophyta</taxon>
        <taxon>Embryophyta</taxon>
        <taxon>Tracheophyta</taxon>
        <taxon>Spermatophyta</taxon>
        <taxon>Magnoliopsida</taxon>
        <taxon>Proteales</taxon>
        <taxon>Nelumbonaceae</taxon>
        <taxon>Nelumbo</taxon>
    </lineage>
</organism>
<feature type="region of interest" description="Disordered" evidence="1">
    <location>
        <begin position="102"/>
        <end position="126"/>
    </location>
</feature>
<dbReference type="AlphaFoldDB" id="A0A1U8QBC8"/>
<dbReference type="RefSeq" id="XP_019056089.1">
    <property type="nucleotide sequence ID" value="XM_019200544.1"/>
</dbReference>
<dbReference type="OrthoDB" id="1647165at2759"/>
<name>A0A1U8QBC8_NELNU</name>
<reference evidence="3" key="1">
    <citation type="submission" date="2025-08" db="UniProtKB">
        <authorList>
            <consortium name="RefSeq"/>
        </authorList>
    </citation>
    <scope>IDENTIFICATION</scope>
</reference>
<dbReference type="Proteomes" id="UP000189703">
    <property type="component" value="Unplaced"/>
</dbReference>